<dbReference type="OrthoDB" id="59470at2759"/>
<dbReference type="EC" id="1.8.3.2" evidence="6"/>
<feature type="domain" description="ERV/ALR sulfhydryl oxidase" evidence="7">
    <location>
        <begin position="73"/>
        <end position="176"/>
    </location>
</feature>
<dbReference type="Proteomes" id="UP000189911">
    <property type="component" value="Chromosome G"/>
</dbReference>
<protein>
    <recommendedName>
        <fullName evidence="6">Sulfhydryl oxidase</fullName>
        <ecNumber evidence="6">1.8.3.2</ecNumber>
    </recommendedName>
</protein>
<comment type="catalytic activity">
    <reaction evidence="6">
        <text>2 R'C(R)SH + O2 = R'C(R)S-S(R)CR' + H2O2</text>
        <dbReference type="Rhea" id="RHEA:17357"/>
        <dbReference type="ChEBI" id="CHEBI:15379"/>
        <dbReference type="ChEBI" id="CHEBI:16240"/>
        <dbReference type="ChEBI" id="CHEBI:16520"/>
        <dbReference type="ChEBI" id="CHEBI:17412"/>
        <dbReference type="EC" id="1.8.3.2"/>
    </reaction>
</comment>
<dbReference type="GO" id="GO:0050660">
    <property type="term" value="F:flavin adenine dinucleotide binding"/>
    <property type="evidence" value="ECO:0007669"/>
    <property type="project" value="TreeGrafter"/>
</dbReference>
<evidence type="ECO:0000313" key="8">
    <source>
        <dbReference type="EMBL" id="SCV03922.1"/>
    </source>
</evidence>
<dbReference type="PANTHER" id="PTHR12645:SF1">
    <property type="entry name" value="FAD-LINKED SULFHYDRYL OXIDASE ERV2"/>
    <property type="match status" value="1"/>
</dbReference>
<keyword evidence="3 6" id="KW-0274">FAD</keyword>
<dbReference type="FunFam" id="1.20.120.310:FF:000002">
    <property type="entry name" value="Sulfhydryl oxidase"/>
    <property type="match status" value="1"/>
</dbReference>
<name>A0A1G4KHH5_9SACH</name>
<dbReference type="PANTHER" id="PTHR12645">
    <property type="entry name" value="ALR/ERV"/>
    <property type="match status" value="1"/>
</dbReference>
<dbReference type="InterPro" id="IPR017905">
    <property type="entry name" value="ERV/ALR_sulphydryl_oxidase"/>
</dbReference>
<keyword evidence="2 6" id="KW-0285">Flavoprotein</keyword>
<dbReference type="EMBL" id="LT598453">
    <property type="protein sequence ID" value="SCV03922.1"/>
    <property type="molecule type" value="Genomic_DNA"/>
</dbReference>
<evidence type="ECO:0000256" key="2">
    <source>
        <dbReference type="ARBA" id="ARBA00022630"/>
    </source>
</evidence>
<dbReference type="Pfam" id="PF04777">
    <property type="entry name" value="Evr1_Alr"/>
    <property type="match status" value="1"/>
</dbReference>
<proteinExistence type="predicted"/>
<keyword evidence="9" id="KW-1185">Reference proteome</keyword>
<comment type="cofactor">
    <cofactor evidence="1 6">
        <name>FAD</name>
        <dbReference type="ChEBI" id="CHEBI:57692"/>
    </cofactor>
</comment>
<dbReference type="InterPro" id="IPR039799">
    <property type="entry name" value="ALR/ERV"/>
</dbReference>
<accession>A0A1G4KHH5</accession>
<dbReference type="Gene3D" id="1.20.120.310">
    <property type="entry name" value="ERV/ALR sulfhydryl oxidase domain"/>
    <property type="match status" value="1"/>
</dbReference>
<evidence type="ECO:0000256" key="3">
    <source>
        <dbReference type="ARBA" id="ARBA00022827"/>
    </source>
</evidence>
<dbReference type="AlphaFoldDB" id="A0A1G4KHH5"/>
<dbReference type="InterPro" id="IPR036774">
    <property type="entry name" value="ERV/ALR_sulphydryl_oxid_sf"/>
</dbReference>
<evidence type="ECO:0000313" key="9">
    <source>
        <dbReference type="Proteomes" id="UP000189911"/>
    </source>
</evidence>
<evidence type="ECO:0000256" key="5">
    <source>
        <dbReference type="ARBA" id="ARBA00023157"/>
    </source>
</evidence>
<dbReference type="SUPFAM" id="SSF69000">
    <property type="entry name" value="FAD-dependent thiol oxidase"/>
    <property type="match status" value="1"/>
</dbReference>
<evidence type="ECO:0000256" key="1">
    <source>
        <dbReference type="ARBA" id="ARBA00001974"/>
    </source>
</evidence>
<keyword evidence="5" id="KW-1015">Disulfide bond</keyword>
<evidence type="ECO:0000256" key="6">
    <source>
        <dbReference type="RuleBase" id="RU371123"/>
    </source>
</evidence>
<keyword evidence="4 6" id="KW-0560">Oxidoreductase</keyword>
<organism evidence="8 9">
    <name type="scientific">Lachancea nothofagi CBS 11611</name>
    <dbReference type="NCBI Taxonomy" id="1266666"/>
    <lineage>
        <taxon>Eukaryota</taxon>
        <taxon>Fungi</taxon>
        <taxon>Dikarya</taxon>
        <taxon>Ascomycota</taxon>
        <taxon>Saccharomycotina</taxon>
        <taxon>Saccharomycetes</taxon>
        <taxon>Saccharomycetales</taxon>
        <taxon>Saccharomycetaceae</taxon>
        <taxon>Lachancea</taxon>
    </lineage>
</organism>
<dbReference type="GO" id="GO:0016971">
    <property type="term" value="F:flavin-dependent sulfhydryl oxidase activity"/>
    <property type="evidence" value="ECO:0007669"/>
    <property type="project" value="InterPro"/>
</dbReference>
<dbReference type="PROSITE" id="PS51324">
    <property type="entry name" value="ERV_ALR"/>
    <property type="match status" value="1"/>
</dbReference>
<dbReference type="GO" id="GO:0005739">
    <property type="term" value="C:mitochondrion"/>
    <property type="evidence" value="ECO:0007669"/>
    <property type="project" value="TreeGrafter"/>
</dbReference>
<reference evidence="9" key="1">
    <citation type="submission" date="2016-03" db="EMBL/GenBank/DDBJ databases">
        <authorList>
            <person name="Devillers Hugo."/>
        </authorList>
    </citation>
    <scope>NUCLEOTIDE SEQUENCE [LARGE SCALE GENOMIC DNA]</scope>
</reference>
<sequence>MIHRQRLVSILAAISIVTLWFVFSSNKLSYSTSNDINPNTDTSSTQVDGAKAPKPVLGQEKIGNTKLESIMPSMPDQKAKEELGRASWKYFHTVLARFPDEPTTEEREKLSQFLQLYAELYPCGECSYHFVQMLKKWPPQTSSRITAAMWGCHMHNRVNEHLKKDEFDCSRILTDYDCGCGGEDGKIDETLKLNKVSLQKEGKQGG</sequence>
<evidence type="ECO:0000259" key="7">
    <source>
        <dbReference type="PROSITE" id="PS51324"/>
    </source>
</evidence>
<evidence type="ECO:0000256" key="4">
    <source>
        <dbReference type="ARBA" id="ARBA00023002"/>
    </source>
</evidence>
<gene>
    <name evidence="8" type="ORF">LANO_0G07074G</name>
</gene>